<accession>A0A6N4R087</accession>
<feature type="signal peptide" evidence="1">
    <location>
        <begin position="1"/>
        <end position="19"/>
    </location>
</feature>
<evidence type="ECO:0000256" key="1">
    <source>
        <dbReference type="SAM" id="SignalP"/>
    </source>
</evidence>
<name>A0A6N4R087_BLAVI</name>
<reference evidence="2 3" key="1">
    <citation type="journal article" date="2017" name="Nat. Commun.">
        <title>In situ click chemistry generation of cyclooxygenase-2 inhibitors.</title>
        <authorList>
            <person name="Bhardwaj A."/>
            <person name="Kaur J."/>
            <person name="Wuest M."/>
            <person name="Wuest F."/>
        </authorList>
    </citation>
    <scope>NUCLEOTIDE SEQUENCE [LARGE SCALE GENOMIC DNA]</scope>
    <source>
        <strain evidence="2">S2_018_000_R2_106</strain>
    </source>
</reference>
<dbReference type="EMBL" id="VAFM01000002">
    <property type="protein sequence ID" value="TKW60828.1"/>
    <property type="molecule type" value="Genomic_DNA"/>
</dbReference>
<evidence type="ECO:0000313" key="3">
    <source>
        <dbReference type="Proteomes" id="UP000320948"/>
    </source>
</evidence>
<organism evidence="2 3">
    <name type="scientific">Blastochloris viridis</name>
    <name type="common">Rhodopseudomonas viridis</name>
    <dbReference type="NCBI Taxonomy" id="1079"/>
    <lineage>
        <taxon>Bacteria</taxon>
        <taxon>Pseudomonadati</taxon>
        <taxon>Pseudomonadota</taxon>
        <taxon>Alphaproteobacteria</taxon>
        <taxon>Hyphomicrobiales</taxon>
        <taxon>Blastochloridaceae</taxon>
        <taxon>Blastochloris</taxon>
    </lineage>
</organism>
<feature type="chain" id="PRO_5027045228" description="DUF3617 family protein" evidence="1">
    <location>
        <begin position="20"/>
        <end position="166"/>
    </location>
</feature>
<gene>
    <name evidence="2" type="ORF">DI628_08030</name>
</gene>
<dbReference type="AlphaFoldDB" id="A0A6N4R087"/>
<evidence type="ECO:0000313" key="2">
    <source>
        <dbReference type="EMBL" id="TKW60828.1"/>
    </source>
</evidence>
<sequence length="166" mass="17898">MNVSAVVLGLALVISVGHAQERTAGAGLDAQMTWTAMSSQLDAMNKRVTATNAQVTQIIKCNEKMKLYAPAVAGVDSDGCMELPFVKETEYVESKGWQRPSYTLECTKGRVISYAMGNVSTNPNQMACGRTGANCDFNVTASLKGKTKWDVQVDPGKYVASFIECK</sequence>
<keyword evidence="1" id="KW-0732">Signal</keyword>
<comment type="caution">
    <text evidence="2">The sequence shown here is derived from an EMBL/GenBank/DDBJ whole genome shotgun (WGS) entry which is preliminary data.</text>
</comment>
<proteinExistence type="predicted"/>
<dbReference type="Proteomes" id="UP000320948">
    <property type="component" value="Unassembled WGS sequence"/>
</dbReference>
<protein>
    <recommendedName>
        <fullName evidence="4">DUF3617 family protein</fullName>
    </recommendedName>
</protein>
<evidence type="ECO:0008006" key="4">
    <source>
        <dbReference type="Google" id="ProtNLM"/>
    </source>
</evidence>